<feature type="transmembrane region" description="Helical" evidence="1">
    <location>
        <begin position="97"/>
        <end position="120"/>
    </location>
</feature>
<dbReference type="Gene3D" id="3.40.30.10">
    <property type="entry name" value="Glutaredoxin"/>
    <property type="match status" value="1"/>
</dbReference>
<dbReference type="SUPFAM" id="SSF52833">
    <property type="entry name" value="Thioredoxin-like"/>
    <property type="match status" value="1"/>
</dbReference>
<keyword evidence="1" id="KW-0472">Membrane</keyword>
<reference evidence="2" key="1">
    <citation type="journal article" date="2019" name="Nat. Plants">
        <title>Genome sequencing of Musa balbisiana reveals subgenome evolution and function divergence in polyploid bananas.</title>
        <authorList>
            <person name="Yao X."/>
        </authorList>
    </citation>
    <scope>NUCLEOTIDE SEQUENCE [LARGE SCALE GENOMIC DNA]</scope>
    <source>
        <strain evidence="2">DH-PKW</strain>
        <tissue evidence="2">Leaves</tissue>
    </source>
</reference>
<keyword evidence="3" id="KW-1185">Reference proteome</keyword>
<sequence length="261" mass="29481">MEAASAAPAADKRRHPFPWLNLMATEPFYLLHFLLFFSYIGARSSASQTLSADLVDRLFRREIQAILAFLVLVAVKMVKEETWEAFIANTLLYAKGFLFAIALVIDYHLALCYLLGFLVISIITQQPPYDGLGDCSQLTPLQLESLLTEGSTSRFWLVEFRALCSSTCVQKCRIFPDLSIIYSNKNISFGVVDIGHFPNAAEKFGISLPGQIPTYILFENAVEVARLPEFSYTEAFVPTISKKLLCQHFELDRRLIQYVSE</sequence>
<gene>
    <name evidence="2" type="ORF">C4D60_Mb10t09150</name>
</gene>
<keyword evidence="1" id="KW-0812">Transmembrane</keyword>
<protein>
    <recommendedName>
        <fullName evidence="4">Thioredoxin domain-containing protein</fullName>
    </recommendedName>
</protein>
<evidence type="ECO:0008006" key="4">
    <source>
        <dbReference type="Google" id="ProtNLM"/>
    </source>
</evidence>
<accession>A0A4V4H4P0</accession>
<evidence type="ECO:0000256" key="1">
    <source>
        <dbReference type="SAM" id="Phobius"/>
    </source>
</evidence>
<comment type="caution">
    <text evidence="2">The sequence shown here is derived from an EMBL/GenBank/DDBJ whole genome shotgun (WGS) entry which is preliminary data.</text>
</comment>
<feature type="transmembrane region" description="Helical" evidence="1">
    <location>
        <begin position="28"/>
        <end position="46"/>
    </location>
</feature>
<keyword evidence="1" id="KW-1133">Transmembrane helix</keyword>
<dbReference type="InterPro" id="IPR036249">
    <property type="entry name" value="Thioredoxin-like_sf"/>
</dbReference>
<evidence type="ECO:0000313" key="3">
    <source>
        <dbReference type="Proteomes" id="UP000317650"/>
    </source>
</evidence>
<dbReference type="AlphaFoldDB" id="A0A4V4H4P0"/>
<name>A0A4V4H4P0_MUSBA</name>
<dbReference type="STRING" id="52838.A0A4V4H4P0"/>
<organism evidence="2 3">
    <name type="scientific">Musa balbisiana</name>
    <name type="common">Banana</name>
    <dbReference type="NCBI Taxonomy" id="52838"/>
    <lineage>
        <taxon>Eukaryota</taxon>
        <taxon>Viridiplantae</taxon>
        <taxon>Streptophyta</taxon>
        <taxon>Embryophyta</taxon>
        <taxon>Tracheophyta</taxon>
        <taxon>Spermatophyta</taxon>
        <taxon>Magnoliopsida</taxon>
        <taxon>Liliopsida</taxon>
        <taxon>Zingiberales</taxon>
        <taxon>Musaceae</taxon>
        <taxon>Musa</taxon>
    </lineage>
</organism>
<proteinExistence type="predicted"/>
<dbReference type="Proteomes" id="UP000317650">
    <property type="component" value="Chromosome 10"/>
</dbReference>
<dbReference type="EMBL" id="PYDT01000008">
    <property type="protein sequence ID" value="THU52936.1"/>
    <property type="molecule type" value="Genomic_DNA"/>
</dbReference>
<evidence type="ECO:0000313" key="2">
    <source>
        <dbReference type="EMBL" id="THU52936.1"/>
    </source>
</evidence>